<dbReference type="GO" id="GO:0016747">
    <property type="term" value="F:acyltransferase activity, transferring groups other than amino-acyl groups"/>
    <property type="evidence" value="ECO:0007669"/>
    <property type="project" value="InterPro"/>
</dbReference>
<gene>
    <name evidence="4" type="ORF">PA7_28250</name>
</gene>
<sequence>MGIRSREERSAGHPGRVDVRLHDDLAGFAALAGPLYDADPVRHTIAHTAFDAVRHGAATPALLLTVYRRGEVTGAALRVVGRPLLVSALPPAVATAADAAAAADPDLDAATGPVTEVEAFAAAHAARTGSAVHVAMRQRLFRLLTLCPPRGVAGSARPAETGDVDLLTRWYGAFAAEAVRELAAVPENPRLEVADAVRRGGVLLWEADGSPVAFAVARPPVAGMSRIGPVYTPRGHRGRGYGSAVTAATAAWARQAGARDVVLFTNLANPVSNAIYPRIGFHPVLDALEVAFR</sequence>
<dbReference type="EMBL" id="BJVI01000029">
    <property type="protein sequence ID" value="GEL18988.1"/>
    <property type="molecule type" value="Genomic_DNA"/>
</dbReference>
<comment type="caution">
    <text evidence="4">The sequence shown here is derived from an EMBL/GenBank/DDBJ whole genome shotgun (WGS) entry which is preliminary data.</text>
</comment>
<dbReference type="InterPro" id="IPR000182">
    <property type="entry name" value="GNAT_dom"/>
</dbReference>
<accession>A0A511D7S5</accession>
<dbReference type="STRING" id="1123024.GCA_000423625_01953"/>
<dbReference type="PROSITE" id="PS51186">
    <property type="entry name" value="GNAT"/>
    <property type="match status" value="1"/>
</dbReference>
<evidence type="ECO:0000256" key="2">
    <source>
        <dbReference type="ARBA" id="ARBA00023315"/>
    </source>
</evidence>
<evidence type="ECO:0000259" key="3">
    <source>
        <dbReference type="PROSITE" id="PS51186"/>
    </source>
</evidence>
<name>A0A511D7S5_9PSEU</name>
<evidence type="ECO:0000313" key="4">
    <source>
        <dbReference type="EMBL" id="GEL18988.1"/>
    </source>
</evidence>
<organism evidence="4 5">
    <name type="scientific">Pseudonocardia asaccharolytica DSM 44247 = NBRC 16224</name>
    <dbReference type="NCBI Taxonomy" id="1123024"/>
    <lineage>
        <taxon>Bacteria</taxon>
        <taxon>Bacillati</taxon>
        <taxon>Actinomycetota</taxon>
        <taxon>Actinomycetes</taxon>
        <taxon>Pseudonocardiales</taxon>
        <taxon>Pseudonocardiaceae</taxon>
        <taxon>Pseudonocardia</taxon>
    </lineage>
</organism>
<keyword evidence="2" id="KW-0012">Acyltransferase</keyword>
<protein>
    <submittedName>
        <fullName evidence="4">Putative acetyltransferase</fullName>
    </submittedName>
</protein>
<keyword evidence="1 4" id="KW-0808">Transferase</keyword>
<proteinExistence type="predicted"/>
<dbReference type="Gene3D" id="3.40.630.30">
    <property type="match status" value="1"/>
</dbReference>
<dbReference type="Pfam" id="PF00583">
    <property type="entry name" value="Acetyltransf_1"/>
    <property type="match status" value="1"/>
</dbReference>
<keyword evidence="5" id="KW-1185">Reference proteome</keyword>
<feature type="domain" description="N-acetyltransferase" evidence="3">
    <location>
        <begin position="154"/>
        <end position="293"/>
    </location>
</feature>
<reference evidence="4 5" key="1">
    <citation type="submission" date="2019-07" db="EMBL/GenBank/DDBJ databases">
        <title>Whole genome shotgun sequence of Pseudonocardia asaccharolytica NBRC 16224.</title>
        <authorList>
            <person name="Hosoyama A."/>
            <person name="Uohara A."/>
            <person name="Ohji S."/>
            <person name="Ichikawa N."/>
        </authorList>
    </citation>
    <scope>NUCLEOTIDE SEQUENCE [LARGE SCALE GENOMIC DNA]</scope>
    <source>
        <strain evidence="4 5">NBRC 16224</strain>
    </source>
</reference>
<evidence type="ECO:0000313" key="5">
    <source>
        <dbReference type="Proteomes" id="UP000321328"/>
    </source>
</evidence>
<dbReference type="InterPro" id="IPR050832">
    <property type="entry name" value="Bact_Acetyltransf"/>
</dbReference>
<dbReference type="InterPro" id="IPR016181">
    <property type="entry name" value="Acyl_CoA_acyltransferase"/>
</dbReference>
<dbReference type="PANTHER" id="PTHR43877">
    <property type="entry name" value="AMINOALKYLPHOSPHONATE N-ACETYLTRANSFERASE-RELATED-RELATED"/>
    <property type="match status" value="1"/>
</dbReference>
<evidence type="ECO:0000256" key="1">
    <source>
        <dbReference type="ARBA" id="ARBA00022679"/>
    </source>
</evidence>
<dbReference type="Proteomes" id="UP000321328">
    <property type="component" value="Unassembled WGS sequence"/>
</dbReference>
<dbReference type="AlphaFoldDB" id="A0A511D7S5"/>
<dbReference type="SUPFAM" id="SSF55729">
    <property type="entry name" value="Acyl-CoA N-acyltransferases (Nat)"/>
    <property type="match status" value="1"/>
</dbReference>